<dbReference type="SUPFAM" id="SSF46458">
    <property type="entry name" value="Globin-like"/>
    <property type="match status" value="1"/>
</dbReference>
<dbReference type="GO" id="GO:0005344">
    <property type="term" value="F:oxygen carrier activity"/>
    <property type="evidence" value="ECO:0007669"/>
    <property type="project" value="UniProtKB-KW"/>
</dbReference>
<evidence type="ECO:0000256" key="2">
    <source>
        <dbReference type="ARBA" id="ARBA00022617"/>
    </source>
</evidence>
<dbReference type="InterPro" id="IPR044399">
    <property type="entry name" value="Mb-like_M"/>
</dbReference>
<dbReference type="InterPro" id="IPR002336">
    <property type="entry name" value="Erythrocruorin"/>
</dbReference>
<dbReference type="CDD" id="cd01040">
    <property type="entry name" value="Mb-like"/>
    <property type="match status" value="1"/>
</dbReference>
<dbReference type="InterPro" id="IPR009050">
    <property type="entry name" value="Globin-like_sf"/>
</dbReference>
<evidence type="ECO:0000256" key="6">
    <source>
        <dbReference type="RuleBase" id="RU000356"/>
    </source>
</evidence>
<keyword evidence="10" id="KW-1185">Reference proteome</keyword>
<dbReference type="Pfam" id="PF00042">
    <property type="entry name" value="Globin"/>
    <property type="match status" value="1"/>
</dbReference>
<dbReference type="GO" id="GO:0019825">
    <property type="term" value="F:oxygen binding"/>
    <property type="evidence" value="ECO:0007669"/>
    <property type="project" value="InterPro"/>
</dbReference>
<reference evidence="9" key="2">
    <citation type="submission" date="2022-10" db="EMBL/GenBank/DDBJ databases">
        <authorList>
            <consortium name="ENA_rothamsted_submissions"/>
            <consortium name="culmorum"/>
            <person name="King R."/>
        </authorList>
    </citation>
    <scope>NUCLEOTIDE SEQUENCE</scope>
</reference>
<keyword evidence="3 6" id="KW-0561">Oxygen transport</keyword>
<evidence type="ECO:0000256" key="3">
    <source>
        <dbReference type="ARBA" id="ARBA00022621"/>
    </source>
</evidence>
<feature type="chain" id="PRO_5040307883" description="Globin domain-containing protein" evidence="7">
    <location>
        <begin position="16"/>
        <end position="166"/>
    </location>
</feature>
<keyword evidence="5" id="KW-0408">Iron</keyword>
<dbReference type="PRINTS" id="PR00611">
    <property type="entry name" value="ERYTHCRUORIN"/>
</dbReference>
<dbReference type="Gene3D" id="1.10.490.10">
    <property type="entry name" value="Globins"/>
    <property type="match status" value="1"/>
</dbReference>
<evidence type="ECO:0000259" key="8">
    <source>
        <dbReference type="PROSITE" id="PS01033"/>
    </source>
</evidence>
<dbReference type="PANTHER" id="PTHR47217">
    <property type="entry name" value="GLOBIN-LIKE PROTEIN"/>
    <property type="match status" value="1"/>
</dbReference>
<organism evidence="9 10">
    <name type="scientific">Chironomus riparius</name>
    <dbReference type="NCBI Taxonomy" id="315576"/>
    <lineage>
        <taxon>Eukaryota</taxon>
        <taxon>Metazoa</taxon>
        <taxon>Ecdysozoa</taxon>
        <taxon>Arthropoda</taxon>
        <taxon>Hexapoda</taxon>
        <taxon>Insecta</taxon>
        <taxon>Pterygota</taxon>
        <taxon>Neoptera</taxon>
        <taxon>Endopterygota</taxon>
        <taxon>Diptera</taxon>
        <taxon>Nematocera</taxon>
        <taxon>Chironomoidea</taxon>
        <taxon>Chironomidae</taxon>
        <taxon>Chironominae</taxon>
        <taxon>Chironomus</taxon>
    </lineage>
</organism>
<evidence type="ECO:0000256" key="4">
    <source>
        <dbReference type="ARBA" id="ARBA00022723"/>
    </source>
</evidence>
<dbReference type="PANTHER" id="PTHR47217:SF1">
    <property type="entry name" value="GLOBIN-LIKE PROTEIN"/>
    <property type="match status" value="1"/>
</dbReference>
<evidence type="ECO:0000256" key="7">
    <source>
        <dbReference type="SAM" id="SignalP"/>
    </source>
</evidence>
<evidence type="ECO:0000256" key="1">
    <source>
        <dbReference type="ARBA" id="ARBA00022448"/>
    </source>
</evidence>
<name>A0A9N9RRC1_9DIPT</name>
<dbReference type="GO" id="GO:0005576">
    <property type="term" value="C:extracellular region"/>
    <property type="evidence" value="ECO:0007669"/>
    <property type="project" value="InterPro"/>
</dbReference>
<evidence type="ECO:0000256" key="5">
    <source>
        <dbReference type="ARBA" id="ARBA00023004"/>
    </source>
</evidence>
<dbReference type="Proteomes" id="UP001153620">
    <property type="component" value="Chromosome 1"/>
</dbReference>
<dbReference type="GO" id="GO:0005833">
    <property type="term" value="C:hemoglobin complex"/>
    <property type="evidence" value="ECO:0007669"/>
    <property type="project" value="InterPro"/>
</dbReference>
<dbReference type="OrthoDB" id="436496at2759"/>
<dbReference type="InterPro" id="IPR012292">
    <property type="entry name" value="Globin/Proto"/>
</dbReference>
<keyword evidence="7" id="KW-0732">Signal</keyword>
<dbReference type="InterPro" id="IPR000971">
    <property type="entry name" value="Globin"/>
</dbReference>
<feature type="signal peptide" evidence="7">
    <location>
        <begin position="1"/>
        <end position="15"/>
    </location>
</feature>
<gene>
    <name evidence="9" type="ORF">CHIRRI_LOCUS4221</name>
</gene>
<accession>A0A9N9RRC1</accession>
<dbReference type="GO" id="GO:0020037">
    <property type="term" value="F:heme binding"/>
    <property type="evidence" value="ECO:0007669"/>
    <property type="project" value="InterPro"/>
</dbReference>
<dbReference type="PROSITE" id="PS01033">
    <property type="entry name" value="GLOBIN"/>
    <property type="match status" value="1"/>
</dbReference>
<comment type="similarity">
    <text evidence="6">Belongs to the globin family.</text>
</comment>
<sequence length="166" mass="18402">MKFLVLALCIAAASAAVTPMSADQLALFKSSWNTVKHNEVDILYAVFKANPDIQAKFPQFAGKDLDSIKDSADFAVHSGRIVGFFSEVIGLIGNPENRPALKTLIDGLASSHKARGIEKAQFEEFRASLVDYLSHHLDWNDTMKSTWDLALNNMFFYILHALEVAQ</sequence>
<protein>
    <recommendedName>
        <fullName evidence="8">Globin domain-containing protein</fullName>
    </recommendedName>
</protein>
<dbReference type="GO" id="GO:0046872">
    <property type="term" value="F:metal ion binding"/>
    <property type="evidence" value="ECO:0007669"/>
    <property type="project" value="UniProtKB-KW"/>
</dbReference>
<feature type="domain" description="Globin" evidence="8">
    <location>
        <begin position="19"/>
        <end position="163"/>
    </location>
</feature>
<dbReference type="AlphaFoldDB" id="A0A9N9RRC1"/>
<dbReference type="EMBL" id="OU895877">
    <property type="protein sequence ID" value="CAG9801290.1"/>
    <property type="molecule type" value="Genomic_DNA"/>
</dbReference>
<evidence type="ECO:0000313" key="10">
    <source>
        <dbReference type="Proteomes" id="UP001153620"/>
    </source>
</evidence>
<keyword evidence="2 6" id="KW-0349">Heme</keyword>
<evidence type="ECO:0000313" key="9">
    <source>
        <dbReference type="EMBL" id="CAG9801290.1"/>
    </source>
</evidence>
<reference evidence="9" key="1">
    <citation type="submission" date="2022-01" db="EMBL/GenBank/DDBJ databases">
        <authorList>
            <person name="King R."/>
        </authorList>
    </citation>
    <scope>NUCLEOTIDE SEQUENCE</scope>
</reference>
<keyword evidence="4" id="KW-0479">Metal-binding</keyword>
<proteinExistence type="inferred from homology"/>
<keyword evidence="1 6" id="KW-0813">Transport</keyword>